<gene>
    <name evidence="3" type="ORF">CYMTET_42251</name>
</gene>
<comment type="caution">
    <text evidence="3">The sequence shown here is derived from an EMBL/GenBank/DDBJ whole genome shotgun (WGS) entry which is preliminary data.</text>
</comment>
<feature type="chain" id="PRO_5042161122" description="Secreted protein" evidence="2">
    <location>
        <begin position="22"/>
        <end position="103"/>
    </location>
</feature>
<feature type="region of interest" description="Disordered" evidence="1">
    <location>
        <begin position="21"/>
        <end position="103"/>
    </location>
</feature>
<name>A0AAE0C5K5_9CHLO</name>
<keyword evidence="4" id="KW-1185">Reference proteome</keyword>
<sequence>MSGVRIFTLLTLTSIAEFIYAGRPKRSPTPSNDSDAGAVAWSKEKLSDYDDVDGTGTADIKNDTGEASPEWQYDTPVDYDSEDDGNDLVADDPGEQADRSPGA</sequence>
<feature type="compositionally biased region" description="Acidic residues" evidence="1">
    <location>
        <begin position="77"/>
        <end position="95"/>
    </location>
</feature>
<protein>
    <recommendedName>
        <fullName evidence="5">Secreted protein</fullName>
    </recommendedName>
</protein>
<evidence type="ECO:0000313" key="4">
    <source>
        <dbReference type="Proteomes" id="UP001190700"/>
    </source>
</evidence>
<feature type="signal peptide" evidence="2">
    <location>
        <begin position="1"/>
        <end position="21"/>
    </location>
</feature>
<accession>A0AAE0C5K5</accession>
<keyword evidence="2" id="KW-0732">Signal</keyword>
<dbReference type="EMBL" id="LGRX02028258">
    <property type="protein sequence ID" value="KAK3248279.1"/>
    <property type="molecule type" value="Genomic_DNA"/>
</dbReference>
<proteinExistence type="predicted"/>
<dbReference type="AlphaFoldDB" id="A0AAE0C5K5"/>
<reference evidence="3 4" key="1">
    <citation type="journal article" date="2015" name="Genome Biol. Evol.">
        <title>Comparative Genomics of a Bacterivorous Green Alga Reveals Evolutionary Causalities and Consequences of Phago-Mixotrophic Mode of Nutrition.</title>
        <authorList>
            <person name="Burns J.A."/>
            <person name="Paasch A."/>
            <person name="Narechania A."/>
            <person name="Kim E."/>
        </authorList>
    </citation>
    <scope>NUCLEOTIDE SEQUENCE [LARGE SCALE GENOMIC DNA]</scope>
    <source>
        <strain evidence="3 4">PLY_AMNH</strain>
    </source>
</reference>
<evidence type="ECO:0008006" key="5">
    <source>
        <dbReference type="Google" id="ProtNLM"/>
    </source>
</evidence>
<dbReference type="Proteomes" id="UP001190700">
    <property type="component" value="Unassembled WGS sequence"/>
</dbReference>
<evidence type="ECO:0000256" key="2">
    <source>
        <dbReference type="SAM" id="SignalP"/>
    </source>
</evidence>
<evidence type="ECO:0000313" key="3">
    <source>
        <dbReference type="EMBL" id="KAK3248279.1"/>
    </source>
</evidence>
<evidence type="ECO:0000256" key="1">
    <source>
        <dbReference type="SAM" id="MobiDB-lite"/>
    </source>
</evidence>
<organism evidence="3 4">
    <name type="scientific">Cymbomonas tetramitiformis</name>
    <dbReference type="NCBI Taxonomy" id="36881"/>
    <lineage>
        <taxon>Eukaryota</taxon>
        <taxon>Viridiplantae</taxon>
        <taxon>Chlorophyta</taxon>
        <taxon>Pyramimonadophyceae</taxon>
        <taxon>Pyramimonadales</taxon>
        <taxon>Pyramimonadaceae</taxon>
        <taxon>Cymbomonas</taxon>
    </lineage>
</organism>